<sequence length="272" mass="32074">MKKDIQWKSLVYNSMYENEFLNLKKKDLYPLVERLSRMAINRRNKFKDFYAKNQIPLPIAYKDTILKTRRGKKAEVSSYLEADFNVSRHMNIDTLRHKFKLLRGYLRTKTSTAKGWEKTIDTIADKLIYSTISKYKTVNGVNIAKTKKELDNELAQKRIDFENRFKENVGREYYDDAKEEQSDFYTVMWRVYNRVVESGRVQDNMQSGTIKIVYDLMESKGQSSVSELYNEVIQILDRQRSQKVDEENRLLKAKIEDAGMDTNLFTDIGSNS</sequence>
<accession>A0A8S5QZ60</accession>
<organism evidence="1">
    <name type="scientific">Podoviridae sp. cty7j44</name>
    <dbReference type="NCBI Taxonomy" id="2826593"/>
    <lineage>
        <taxon>Viruses</taxon>
        <taxon>Duplodnaviria</taxon>
        <taxon>Heunggongvirae</taxon>
        <taxon>Uroviricota</taxon>
        <taxon>Caudoviricetes</taxon>
    </lineage>
</organism>
<proteinExistence type="predicted"/>
<name>A0A8S5QZ60_9CAUD</name>
<protein>
    <submittedName>
        <fullName evidence="1">Uncharacterized protein</fullName>
    </submittedName>
</protein>
<reference evidence="1" key="1">
    <citation type="journal article" date="2021" name="Proc. Natl. Acad. Sci. U.S.A.">
        <title>A Catalog of Tens of Thousands of Viruses from Human Metagenomes Reveals Hidden Associations with Chronic Diseases.</title>
        <authorList>
            <person name="Tisza M.J."/>
            <person name="Buck C.B."/>
        </authorList>
    </citation>
    <scope>NUCLEOTIDE SEQUENCE</scope>
    <source>
        <strain evidence="1">Cty7j44</strain>
    </source>
</reference>
<evidence type="ECO:0000313" key="1">
    <source>
        <dbReference type="EMBL" id="DAE24105.1"/>
    </source>
</evidence>
<dbReference type="EMBL" id="BK015767">
    <property type="protein sequence ID" value="DAE24105.1"/>
    <property type="molecule type" value="Genomic_DNA"/>
</dbReference>